<keyword evidence="3" id="KW-1185">Reference proteome</keyword>
<evidence type="ECO:0008006" key="4">
    <source>
        <dbReference type="Google" id="ProtNLM"/>
    </source>
</evidence>
<protein>
    <recommendedName>
        <fullName evidence="4">AbiJ-NTD3 domain-containing protein</fullName>
    </recommendedName>
</protein>
<proteinExistence type="predicted"/>
<dbReference type="Proteomes" id="UP000002968">
    <property type="component" value="Unassembled WGS sequence"/>
</dbReference>
<dbReference type="EMBL" id="GG657758">
    <property type="protein sequence ID" value="EFL37221.1"/>
    <property type="molecule type" value="Genomic_DNA"/>
</dbReference>
<name>D9XYJ1_9ACTN</name>
<accession>D9XYJ1</accession>
<dbReference type="STRING" id="467200.SSRG_00025"/>
<organism evidence="2 3">
    <name type="scientific">Streptomyces griseoflavus Tu4000</name>
    <dbReference type="NCBI Taxonomy" id="467200"/>
    <lineage>
        <taxon>Bacteria</taxon>
        <taxon>Bacillati</taxon>
        <taxon>Actinomycetota</taxon>
        <taxon>Actinomycetes</taxon>
        <taxon>Kitasatosporales</taxon>
        <taxon>Streptomycetaceae</taxon>
        <taxon>Streptomyces</taxon>
    </lineage>
</organism>
<evidence type="ECO:0000256" key="1">
    <source>
        <dbReference type="SAM" id="MobiDB-lite"/>
    </source>
</evidence>
<reference evidence="2" key="1">
    <citation type="submission" date="2009-02" db="EMBL/GenBank/DDBJ databases">
        <title>Annotation of Streptomyces griseoflavus strain Tu4000.</title>
        <authorList>
            <consortium name="The Broad Institute Genome Sequencing Platform"/>
            <consortium name="Broad Institute Microbial Sequencing Center"/>
            <person name="Fischbach M."/>
            <person name="Godfrey P."/>
            <person name="Ward D."/>
            <person name="Young S."/>
            <person name="Zeng Q."/>
            <person name="Koehrsen M."/>
            <person name="Alvarado L."/>
            <person name="Berlin A.M."/>
            <person name="Bochicchio J."/>
            <person name="Borenstein D."/>
            <person name="Chapman S.B."/>
            <person name="Chen Z."/>
            <person name="Engels R."/>
            <person name="Freedman E."/>
            <person name="Gellesch M."/>
            <person name="Goldberg J."/>
            <person name="Griggs A."/>
            <person name="Gujja S."/>
            <person name="Heilman E.R."/>
            <person name="Heiman D.I."/>
            <person name="Hepburn T.A."/>
            <person name="Howarth C."/>
            <person name="Jen D."/>
            <person name="Larson L."/>
            <person name="Lewis B."/>
            <person name="Mehta T."/>
            <person name="Park D."/>
            <person name="Pearson M."/>
            <person name="Richards J."/>
            <person name="Roberts A."/>
            <person name="Saif S."/>
            <person name="Shea T.D."/>
            <person name="Shenoy N."/>
            <person name="Sisk P."/>
            <person name="Stolte C."/>
            <person name="Sykes S.N."/>
            <person name="Thomson T."/>
            <person name="Walk T."/>
            <person name="White J."/>
            <person name="Yandava C."/>
            <person name="Straight P."/>
            <person name="Clardy J."/>
            <person name="Hung D."/>
            <person name="Kolter R."/>
            <person name="Mekalanos J."/>
            <person name="Walker S."/>
            <person name="Walsh C.T."/>
            <person name="Wieland-Brown L.C."/>
            <person name="Haas B."/>
            <person name="Nusbaum C."/>
            <person name="Birren B."/>
        </authorList>
    </citation>
    <scope>NUCLEOTIDE SEQUENCE [LARGE SCALE GENOMIC DNA]</scope>
    <source>
        <strain evidence="2">Tu4000</strain>
    </source>
</reference>
<dbReference type="HOGENOM" id="CLU_715552_0_0_11"/>
<dbReference type="AlphaFoldDB" id="D9XYJ1"/>
<sequence length="437" mass="49539">MGPPVRQSCGTRPWRASPPTESLQTTVAREAEEKTAGNGLRRPCCWRPTMSWRITTGVGVELTAFFSSGDGWAQPWVLDIELVESLRLGPPAGHTDLDVAIALTRLLHHDFVSHGTDGQGRHLDDENVPLAIKAHRAVLERLALEPPAWPFRTFDGPRGFGTYWRANDMSGSWKARRDCIEQILGPTRDALEDLEELEYERRFTKGPSGSFKNLIFAADGVKPEIVLRDAVNNEVEIVRHADTCLVFTDPLPPHGLTWRQMVAWWQKNHQPGADEETAADGLYRRLYRSLDSKPEQLLMITYCARYAEEGGFDLPALIPQVYLHYAPHTRKSGKQSGALYRQRMDFLLLAPDRSRIVIEVDGVQHYGRPNPPDEQGRITHTAAPRLYAEMVAEDRRLRLAGYEIYRFGGWELKEPSGRQLLESFFTSLLTRHQKPTL</sequence>
<gene>
    <name evidence="2" type="ORF">SSRG_00025</name>
</gene>
<evidence type="ECO:0000313" key="3">
    <source>
        <dbReference type="Proteomes" id="UP000002968"/>
    </source>
</evidence>
<dbReference type="eggNOG" id="ENOG50304IH">
    <property type="taxonomic scope" value="Bacteria"/>
</dbReference>
<evidence type="ECO:0000313" key="2">
    <source>
        <dbReference type="EMBL" id="EFL37221.1"/>
    </source>
</evidence>
<feature type="region of interest" description="Disordered" evidence="1">
    <location>
        <begin position="1"/>
        <end position="37"/>
    </location>
</feature>